<name>A0AAP2E2G5_9BACT</name>
<dbReference type="EMBL" id="JAHESE010000026">
    <property type="protein sequence ID" value="MBT1710844.1"/>
    <property type="molecule type" value="Genomic_DNA"/>
</dbReference>
<dbReference type="SUPFAM" id="SSF52540">
    <property type="entry name" value="P-loop containing nucleoside triphosphate hydrolases"/>
    <property type="match status" value="1"/>
</dbReference>
<keyword evidence="3" id="KW-1185">Reference proteome</keyword>
<accession>A0AAP2E2G5</accession>
<dbReference type="InterPro" id="IPR051396">
    <property type="entry name" value="Bact_Antivir_Def_Nuclease"/>
</dbReference>
<gene>
    <name evidence="2" type="ORF">KK062_21560</name>
</gene>
<dbReference type="Gene3D" id="3.40.50.300">
    <property type="entry name" value="P-loop containing nucleotide triphosphate hydrolases"/>
    <property type="match status" value="2"/>
</dbReference>
<evidence type="ECO:0000313" key="2">
    <source>
        <dbReference type="EMBL" id="MBT1710844.1"/>
    </source>
</evidence>
<dbReference type="AlphaFoldDB" id="A0AAP2E2G5"/>
<protein>
    <submittedName>
        <fullName evidence="2">AAA family ATPase</fullName>
    </submittedName>
</protein>
<evidence type="ECO:0000313" key="3">
    <source>
        <dbReference type="Proteomes" id="UP001319080"/>
    </source>
</evidence>
<dbReference type="RefSeq" id="WP_254086420.1">
    <property type="nucleotide sequence ID" value="NZ_JAHESE010000026.1"/>
</dbReference>
<dbReference type="GO" id="GO:0005524">
    <property type="term" value="F:ATP binding"/>
    <property type="evidence" value="ECO:0007669"/>
    <property type="project" value="InterPro"/>
</dbReference>
<dbReference type="GO" id="GO:0016887">
    <property type="term" value="F:ATP hydrolysis activity"/>
    <property type="evidence" value="ECO:0007669"/>
    <property type="project" value="InterPro"/>
</dbReference>
<dbReference type="PIRSF" id="PIRSF029347">
    <property type="entry name" value="RecF"/>
    <property type="match status" value="1"/>
</dbReference>
<dbReference type="PANTHER" id="PTHR43581:SF4">
    <property type="entry name" value="ATP_GTP PHOSPHATASE"/>
    <property type="match status" value="1"/>
</dbReference>
<dbReference type="PANTHER" id="PTHR43581">
    <property type="entry name" value="ATP/GTP PHOSPHATASE"/>
    <property type="match status" value="1"/>
</dbReference>
<dbReference type="InterPro" id="IPR027417">
    <property type="entry name" value="P-loop_NTPase"/>
</dbReference>
<dbReference type="Pfam" id="PF13304">
    <property type="entry name" value="AAA_21"/>
    <property type="match status" value="1"/>
</dbReference>
<dbReference type="Proteomes" id="UP001319080">
    <property type="component" value="Unassembled WGS sequence"/>
</dbReference>
<dbReference type="InterPro" id="IPR003959">
    <property type="entry name" value="ATPase_AAA_core"/>
</dbReference>
<dbReference type="InterPro" id="IPR014555">
    <property type="entry name" value="RecF-like"/>
</dbReference>
<reference evidence="2 3" key="1">
    <citation type="submission" date="2021-05" db="EMBL/GenBank/DDBJ databases">
        <title>A Polyphasic approach of four new species of the genus Ohtaekwangia: Ohtaekwangia histidinii sp. nov., Ohtaekwangia cretensis sp. nov., Ohtaekwangia indiensis sp. nov., Ohtaekwangia reichenbachii sp. nov. from diverse environment.</title>
        <authorList>
            <person name="Octaviana S."/>
        </authorList>
    </citation>
    <scope>NUCLEOTIDE SEQUENCE [LARGE SCALE GENOMIC DNA]</scope>
    <source>
        <strain evidence="2 3">PWU5</strain>
    </source>
</reference>
<sequence>MRIDNIRIENFKSIVDLQLNLGRFNVLIGENGSGKSNILEAIAFGAAANANKLDYEFFGSRGIRAANPEFMFSSFEGVQKKIIKLYYSTIEEETRNSFEYDLINDDENSKKWIRLPKTSKNVKESEIIDTIVSSFLNNEVEERVKTLDPLIGENLRVALEQFWGGLKDLATSKNLEADILLRYFANLMLTTLPNKALSDFVIYSPEQSSLRRFDDSAQIYPLGIRGEGLFQYLKEVSLDPKEQEMLRSIKEKLLLLDWYEDFRLPENLMSSEFSLQIKDRYLDPTLQYFDQRSTNEGFLFLLFYSTLFTSKITPAFFAIDNIDASFNPKLCMRLTQTLVKLAKEHNKQVIVTTQNPAILDGLDLSDNDQRLFVVRRNDEGHTKVSRIEDKPGRTAKLSEVWLGGYIGGLPENF</sequence>
<proteinExistence type="predicted"/>
<evidence type="ECO:0000259" key="1">
    <source>
        <dbReference type="Pfam" id="PF13304"/>
    </source>
</evidence>
<comment type="caution">
    <text evidence="2">The sequence shown here is derived from an EMBL/GenBank/DDBJ whole genome shotgun (WGS) entry which is preliminary data.</text>
</comment>
<organism evidence="2 3">
    <name type="scientific">Dawidia cretensis</name>
    <dbReference type="NCBI Taxonomy" id="2782350"/>
    <lineage>
        <taxon>Bacteria</taxon>
        <taxon>Pseudomonadati</taxon>
        <taxon>Bacteroidota</taxon>
        <taxon>Cytophagia</taxon>
        <taxon>Cytophagales</taxon>
        <taxon>Chryseotaleaceae</taxon>
        <taxon>Dawidia</taxon>
    </lineage>
</organism>
<feature type="domain" description="ATPase AAA-type core" evidence="1">
    <location>
        <begin position="24"/>
        <end position="360"/>
    </location>
</feature>